<dbReference type="EMBL" id="JAMTCK010000020">
    <property type="protein sequence ID" value="MCP2169725.1"/>
    <property type="molecule type" value="Genomic_DNA"/>
</dbReference>
<proteinExistence type="predicted"/>
<dbReference type="Proteomes" id="UP001206128">
    <property type="component" value="Unassembled WGS sequence"/>
</dbReference>
<comment type="caution">
    <text evidence="1">The sequence shown here is derived from an EMBL/GenBank/DDBJ whole genome shotgun (WGS) entry which is preliminary data.</text>
</comment>
<evidence type="ECO:0000313" key="2">
    <source>
        <dbReference type="Proteomes" id="UP001206128"/>
    </source>
</evidence>
<gene>
    <name evidence="1" type="ORF">LX83_006611</name>
</gene>
<sequence>MPDFEVAPGALRAEASNETDRAQVIEQLSQQIQQARATEDCFGLIGQQAGFFTGYDDMVSAVEEHVRDAAAFLHSVAERLTASADHYQDVDQAHQKLFQQGAEAL</sequence>
<organism evidence="1 2">
    <name type="scientific">Goodfellowiella coeruleoviolacea</name>
    <dbReference type="NCBI Taxonomy" id="334858"/>
    <lineage>
        <taxon>Bacteria</taxon>
        <taxon>Bacillati</taxon>
        <taxon>Actinomycetota</taxon>
        <taxon>Actinomycetes</taxon>
        <taxon>Pseudonocardiales</taxon>
        <taxon>Pseudonocardiaceae</taxon>
        <taxon>Goodfellowiella</taxon>
    </lineage>
</organism>
<keyword evidence="2" id="KW-1185">Reference proteome</keyword>
<dbReference type="RefSeq" id="WP_253778929.1">
    <property type="nucleotide sequence ID" value="NZ_JAMTCK010000020.1"/>
</dbReference>
<dbReference type="InterPro" id="IPR022536">
    <property type="entry name" value="EspC"/>
</dbReference>
<dbReference type="AlphaFoldDB" id="A0AAE3GLG1"/>
<name>A0AAE3GLG1_9PSEU</name>
<protein>
    <submittedName>
        <fullName evidence="1">Excreted virulence factor EspC, type VII ESX diderm</fullName>
    </submittedName>
</protein>
<dbReference type="Gene3D" id="1.10.287.1060">
    <property type="entry name" value="ESAT-6-like"/>
    <property type="match status" value="1"/>
</dbReference>
<evidence type="ECO:0000313" key="1">
    <source>
        <dbReference type="EMBL" id="MCP2169725.1"/>
    </source>
</evidence>
<dbReference type="Pfam" id="PF10824">
    <property type="entry name" value="T7SS_ESX_EspC"/>
    <property type="match status" value="1"/>
</dbReference>
<accession>A0AAE3GLG1</accession>
<reference evidence="1" key="1">
    <citation type="submission" date="2022-06" db="EMBL/GenBank/DDBJ databases">
        <title>Genomic Encyclopedia of Archaeal and Bacterial Type Strains, Phase II (KMG-II): from individual species to whole genera.</title>
        <authorList>
            <person name="Goeker M."/>
        </authorList>
    </citation>
    <scope>NUCLEOTIDE SEQUENCE</scope>
    <source>
        <strain evidence="1">DSM 43935</strain>
    </source>
</reference>
<dbReference type="GO" id="GO:0009306">
    <property type="term" value="P:protein secretion"/>
    <property type="evidence" value="ECO:0007669"/>
    <property type="project" value="InterPro"/>
</dbReference>